<dbReference type="InterPro" id="IPR036280">
    <property type="entry name" value="Multihaem_cyt_sf"/>
</dbReference>
<evidence type="ECO:0000313" key="5">
    <source>
        <dbReference type="Proteomes" id="UP000006793"/>
    </source>
</evidence>
<gene>
    <name evidence="4" type="ordered locus">Thein_2217</name>
</gene>
<keyword evidence="5" id="KW-1185">Reference proteome</keyword>
<dbReference type="STRING" id="667014.Thein_2217"/>
<evidence type="ECO:0000256" key="1">
    <source>
        <dbReference type="ARBA" id="ARBA00022729"/>
    </source>
</evidence>
<dbReference type="PATRIC" id="fig|667014.3.peg.2283"/>
<dbReference type="AlphaFoldDB" id="F8ADV4"/>
<proteinExistence type="predicted"/>
<dbReference type="InterPro" id="IPR023155">
    <property type="entry name" value="Cyt_c-552/4"/>
</dbReference>
<accession>F8ADV4</accession>
<dbReference type="PANTHER" id="PTHR35038">
    <property type="entry name" value="DISSIMILATORY SULFITE REDUCTASE SIRA"/>
    <property type="match status" value="1"/>
</dbReference>
<dbReference type="EMBL" id="CP002683">
    <property type="protein sequence ID" value="AEH46065.1"/>
    <property type="molecule type" value="Genomic_DNA"/>
</dbReference>
<dbReference type="RefSeq" id="WP_013908801.1">
    <property type="nucleotide sequence ID" value="NC_015681.1"/>
</dbReference>
<sequence length="451" mass="50439">MRVGRVFSICFLSMFFVLGLSLVQAQAQKQYTNLAGKKLVIIRGYSKEAIQCIECHSKKTPGIVADWKMSRMAHAGVSCYDCHVVPKNSPMASQCAGIKGTNIYTSPLVSPKTCAKCHPSEVEQFEKSAHAKMASVPVVESKKMAKLMYHYEGGIFMGVPEGDPRTTASKRTGCADCHGGKIELGPDNKPLPGTWPSGIGQRYPDGSAGNCAVCHTRHKFSIAEARKPTACDKCHIGPDHPNVETYLGSQHGKRYHAEGNKWKWDSAPDAWEPGDYSAPTCATCHMSGIGELATTHNVAERLKWRLYSPISDIRKGARGDGMKGRENMKKVCINCHSPLHTESFFKNLDDAVALYNTYAKNVQKMLADLKSKNLLKDDPWKDPVQELWYYLWHHTGRRARMGYAMGGPDWSHWHGFFQIFQLYKDIEDLYNYRIKHGKIEELSPVMSTGPY</sequence>
<dbReference type="InParanoid" id="F8ADV4"/>
<dbReference type="Gene3D" id="1.20.850.10">
    <property type="entry name" value="Hydroxylamine Oxidoreductase, Chain A, domain 2"/>
    <property type="match status" value="1"/>
</dbReference>
<dbReference type="KEGG" id="tid:Thein_2217"/>
<organism evidence="4 5">
    <name type="scientific">Thermodesulfatator indicus (strain DSM 15286 / JCM 11887 / CIR29812)</name>
    <dbReference type="NCBI Taxonomy" id="667014"/>
    <lineage>
        <taxon>Bacteria</taxon>
        <taxon>Pseudomonadati</taxon>
        <taxon>Thermodesulfobacteriota</taxon>
        <taxon>Thermodesulfobacteria</taxon>
        <taxon>Thermodesulfobacteriales</taxon>
        <taxon>Thermodesulfatatoraceae</taxon>
        <taxon>Thermodesulfatator</taxon>
    </lineage>
</organism>
<dbReference type="eggNOG" id="COG3303">
    <property type="taxonomic scope" value="Bacteria"/>
</dbReference>
<name>F8ADV4_THEID</name>
<dbReference type="OrthoDB" id="9814800at2"/>
<protein>
    <submittedName>
        <fullName evidence="4">Hydroxylamine oxidase</fullName>
    </submittedName>
</protein>
<dbReference type="Gene3D" id="1.10.780.10">
    <property type="entry name" value="Hydroxylamine Oxidoreductase, Chain A, domain 1"/>
    <property type="match status" value="1"/>
</dbReference>
<dbReference type="InterPro" id="IPR051829">
    <property type="entry name" value="Multiheme_Cytochr_ET"/>
</dbReference>
<dbReference type="SUPFAM" id="SSF48695">
    <property type="entry name" value="Multiheme cytochromes"/>
    <property type="match status" value="1"/>
</dbReference>
<evidence type="ECO:0000256" key="2">
    <source>
        <dbReference type="SAM" id="SignalP"/>
    </source>
</evidence>
<evidence type="ECO:0000259" key="3">
    <source>
        <dbReference type="Pfam" id="PF13435"/>
    </source>
</evidence>
<evidence type="ECO:0000313" key="4">
    <source>
        <dbReference type="EMBL" id="AEH46065.1"/>
    </source>
</evidence>
<feature type="signal peptide" evidence="2">
    <location>
        <begin position="1"/>
        <end position="27"/>
    </location>
</feature>
<dbReference type="PaxDb" id="667014-Thein_2217"/>
<dbReference type="Pfam" id="PF13435">
    <property type="entry name" value="Cytochrome_C554"/>
    <property type="match status" value="1"/>
</dbReference>
<reference evidence="5" key="1">
    <citation type="submission" date="2011-04" db="EMBL/GenBank/DDBJ databases">
        <title>The complete genome of Thermodesulfatator indicus DSM 15286.</title>
        <authorList>
            <person name="Lucas S."/>
            <person name="Copeland A."/>
            <person name="Lapidus A."/>
            <person name="Bruce D."/>
            <person name="Goodwin L."/>
            <person name="Pitluck S."/>
            <person name="Peters L."/>
            <person name="Kyrpides N."/>
            <person name="Mavromatis K."/>
            <person name="Pagani I."/>
            <person name="Ivanova N."/>
            <person name="Saunders L."/>
            <person name="Detter J.C."/>
            <person name="Tapia R."/>
            <person name="Han C."/>
            <person name="Land M."/>
            <person name="Hauser L."/>
            <person name="Markowitz V."/>
            <person name="Cheng J.-F."/>
            <person name="Hugenholtz P."/>
            <person name="Woyke T."/>
            <person name="Wu D."/>
            <person name="Spring S."/>
            <person name="Schroeder M."/>
            <person name="Brambilla E."/>
            <person name="Klenk H.-P."/>
            <person name="Eisen J.A."/>
        </authorList>
    </citation>
    <scope>NUCLEOTIDE SEQUENCE [LARGE SCALE GENOMIC DNA]</scope>
    <source>
        <strain evidence="5">DSM 15286 / JCM 11887 / CIR29812</strain>
    </source>
</reference>
<dbReference type="HOGENOM" id="CLU_017567_0_0_0"/>
<feature type="domain" description="Cytochrome c-552/4" evidence="3">
    <location>
        <begin position="113"/>
        <end position="178"/>
    </location>
</feature>
<dbReference type="Pfam" id="PF13447">
    <property type="entry name" value="Multi-haem_cyto"/>
    <property type="match status" value="1"/>
</dbReference>
<dbReference type="PANTHER" id="PTHR35038:SF8">
    <property type="entry name" value="C-TYPE POLYHEME CYTOCHROME OMCC"/>
    <property type="match status" value="1"/>
</dbReference>
<feature type="chain" id="PRO_5003367276" evidence="2">
    <location>
        <begin position="28"/>
        <end position="451"/>
    </location>
</feature>
<keyword evidence="1 2" id="KW-0732">Signal</keyword>
<reference evidence="4 5" key="2">
    <citation type="journal article" date="2012" name="Stand. Genomic Sci.">
        <title>Complete genome sequence of the thermophilic sulfate-reducing ocean bacterium Thermodesulfatator indicus type strain (CIR29812(T)).</title>
        <authorList>
            <person name="Anderson I."/>
            <person name="Saunders E."/>
            <person name="Lapidus A."/>
            <person name="Nolan M."/>
            <person name="Lucas S."/>
            <person name="Tice H."/>
            <person name="Del Rio T.G."/>
            <person name="Cheng J.F."/>
            <person name="Han C."/>
            <person name="Tapia R."/>
            <person name="Goodwin L.A."/>
            <person name="Pitluck S."/>
            <person name="Liolios K."/>
            <person name="Mavromatis K."/>
            <person name="Pagani I."/>
            <person name="Ivanova N."/>
            <person name="Mikhailova N."/>
            <person name="Pati A."/>
            <person name="Chen A."/>
            <person name="Palaniappan K."/>
            <person name="Land M."/>
            <person name="Hauser L."/>
            <person name="Jeffries C.D."/>
            <person name="Chang Y.J."/>
            <person name="Brambilla E.M."/>
            <person name="Rohde M."/>
            <person name="Spring S."/>
            <person name="Goker M."/>
            <person name="Detter J.C."/>
            <person name="Woyke T."/>
            <person name="Bristow J."/>
            <person name="Eisen J.A."/>
            <person name="Markowitz V."/>
            <person name="Hugenholtz P."/>
            <person name="Kyrpides N.C."/>
            <person name="Klenk H.P."/>
        </authorList>
    </citation>
    <scope>NUCLEOTIDE SEQUENCE [LARGE SCALE GENOMIC DNA]</scope>
    <source>
        <strain evidence="5">DSM 15286 / JCM 11887 / CIR29812</strain>
    </source>
</reference>
<dbReference type="Proteomes" id="UP000006793">
    <property type="component" value="Chromosome"/>
</dbReference>